<reference evidence="4" key="1">
    <citation type="submission" date="2017-09" db="EMBL/GenBank/DDBJ databases">
        <title>Depth-based differentiation of microbial function through sediment-hosted aquifers and enrichment of novel symbionts in the deep terrestrial subsurface.</title>
        <authorList>
            <person name="Probst A.J."/>
            <person name="Ladd B."/>
            <person name="Jarett J.K."/>
            <person name="Geller-Mcgrath D.E."/>
            <person name="Sieber C.M.K."/>
            <person name="Emerson J.B."/>
            <person name="Anantharaman K."/>
            <person name="Thomas B.C."/>
            <person name="Malmstrom R."/>
            <person name="Stieglmeier M."/>
            <person name="Klingl A."/>
            <person name="Woyke T."/>
            <person name="Ryan C.M."/>
            <person name="Banfield J.F."/>
        </authorList>
    </citation>
    <scope>NUCLEOTIDE SEQUENCE [LARGE SCALE GENOMIC DNA]</scope>
</reference>
<keyword evidence="1" id="KW-0456">Lyase</keyword>
<dbReference type="InterPro" id="IPR024083">
    <property type="entry name" value="Fumarase/histidase_N"/>
</dbReference>
<dbReference type="GO" id="GO:0004018">
    <property type="term" value="F:N6-(1,2-dicarboxyethyl)AMP AMP-lyase (fumarate-forming) activity"/>
    <property type="evidence" value="ECO:0007669"/>
    <property type="project" value="TreeGrafter"/>
</dbReference>
<gene>
    <name evidence="3" type="ORF">COU00_03880</name>
</gene>
<comment type="caution">
    <text evidence="3">The sequence shown here is derived from an EMBL/GenBank/DDBJ whole genome shotgun (WGS) entry which is preliminary data.</text>
</comment>
<organism evidence="3 4">
    <name type="scientific">Candidatus Falkowbacteria bacterium CG10_big_fil_rev_8_21_14_0_10_43_11</name>
    <dbReference type="NCBI Taxonomy" id="1974568"/>
    <lineage>
        <taxon>Bacteria</taxon>
        <taxon>Candidatus Falkowiibacteriota</taxon>
    </lineage>
</organism>
<dbReference type="InterPro" id="IPR022761">
    <property type="entry name" value="Fumarate_lyase_N"/>
</dbReference>
<evidence type="ECO:0000313" key="4">
    <source>
        <dbReference type="Proteomes" id="UP000229335"/>
    </source>
</evidence>
<dbReference type="GO" id="GO:0044208">
    <property type="term" value="P:'de novo' AMP biosynthetic process"/>
    <property type="evidence" value="ECO:0007669"/>
    <property type="project" value="TreeGrafter"/>
</dbReference>
<dbReference type="Gene3D" id="1.20.200.10">
    <property type="entry name" value="Fumarase/aspartase (Central domain)"/>
    <property type="match status" value="1"/>
</dbReference>
<evidence type="ECO:0000256" key="1">
    <source>
        <dbReference type="ARBA" id="ARBA00023239"/>
    </source>
</evidence>
<name>A0A2M6WLC2_9BACT</name>
<dbReference type="InterPro" id="IPR008948">
    <property type="entry name" value="L-Aspartase-like"/>
</dbReference>
<dbReference type="PANTHER" id="PTHR43172:SF1">
    <property type="entry name" value="ADENYLOSUCCINATE LYASE"/>
    <property type="match status" value="1"/>
</dbReference>
<dbReference type="Pfam" id="PF00206">
    <property type="entry name" value="Lyase_1"/>
    <property type="match status" value="1"/>
</dbReference>
<dbReference type="Gene3D" id="1.10.275.10">
    <property type="entry name" value="Fumarase/aspartase (N-terminal domain)"/>
    <property type="match status" value="1"/>
</dbReference>
<sequence>MRKEIFIMHERYEDQKIREIWSNKFKLGLWQLTELAVLQAKENLGKIPLETTAKISEIFQEHPIDIDWWKKRDGEINHDLNAFLEERMRWLPPKWQKDFHEKMTSYDTEEPAFASMLRASVEYVLEKSAIFKETLKSMAKKYRFVVMFAETHGQDAQVQSFGKRCLCWLQDLNASEAALTETIKNLRYSKLSGAVENYRISRLFRFQ</sequence>
<dbReference type="PANTHER" id="PTHR43172">
    <property type="entry name" value="ADENYLOSUCCINATE LYASE"/>
    <property type="match status" value="1"/>
</dbReference>
<dbReference type="AlphaFoldDB" id="A0A2M6WLC2"/>
<evidence type="ECO:0000313" key="3">
    <source>
        <dbReference type="EMBL" id="PIT93514.1"/>
    </source>
</evidence>
<dbReference type="EMBL" id="PFAS01000070">
    <property type="protein sequence ID" value="PIT93514.1"/>
    <property type="molecule type" value="Genomic_DNA"/>
</dbReference>
<dbReference type="SUPFAM" id="SSF48557">
    <property type="entry name" value="L-aspartase-like"/>
    <property type="match status" value="1"/>
</dbReference>
<evidence type="ECO:0000259" key="2">
    <source>
        <dbReference type="Pfam" id="PF00206"/>
    </source>
</evidence>
<dbReference type="Proteomes" id="UP000229335">
    <property type="component" value="Unassembled WGS sequence"/>
</dbReference>
<proteinExistence type="predicted"/>
<accession>A0A2M6WLC2</accession>
<feature type="domain" description="Fumarate lyase N-terminal" evidence="2">
    <location>
        <begin position="54"/>
        <end position="198"/>
    </location>
</feature>
<protein>
    <recommendedName>
        <fullName evidence="2">Fumarate lyase N-terminal domain-containing protein</fullName>
    </recommendedName>
</protein>
<dbReference type="GO" id="GO:0070626">
    <property type="term" value="F:(S)-2-(5-amino-1-(5-phospho-D-ribosyl)imidazole-4-carboxamido) succinate lyase (fumarate-forming) activity"/>
    <property type="evidence" value="ECO:0007669"/>
    <property type="project" value="TreeGrafter"/>
</dbReference>
<dbReference type="GO" id="GO:0005829">
    <property type="term" value="C:cytosol"/>
    <property type="evidence" value="ECO:0007669"/>
    <property type="project" value="TreeGrafter"/>
</dbReference>